<comment type="caution">
    <text evidence="1">The sequence shown here is derived from an EMBL/GenBank/DDBJ whole genome shotgun (WGS) entry which is preliminary data.</text>
</comment>
<proteinExistence type="predicted"/>
<sequence>MHTGWHKARGQARPREDCRRNNRLKGRCAWFRGGAPYKQRWASVSTGGGWGCVAAYEQHYVPVQDGGGGGDNIRRDRERGGCGWVEFWGLGAKSEATWAWLRGLSVGEWAGSNFSSTMVSKRKRGLFTKCVMVALERMRVDPKDVEAYKLCLLLPRQVLQPVLRGINKVVAKIMKERNIHILRGEWEGLYLEALEDQRVMAEAGEERASGPGSFPWRRERLWADHVSGVRDALVEVRNHLAAGCAPEEVQKWLAGAWLVALLKHNPGVNVKVLRKLVTKVICKRGTTAFRSRFCGRRYDDEHDGLRAAQIGAAVKGGADLGVYLLQAALDRHPAWVFAKPEAPRGRWELDFIDVMGVQVGKAVGGEMLKKVEE</sequence>
<accession>A0AAE0KQG3</accession>
<keyword evidence="2" id="KW-1185">Reference proteome</keyword>
<evidence type="ECO:0000313" key="1">
    <source>
        <dbReference type="EMBL" id="KAK3256715.1"/>
    </source>
</evidence>
<evidence type="ECO:0000313" key="2">
    <source>
        <dbReference type="Proteomes" id="UP001190700"/>
    </source>
</evidence>
<protein>
    <submittedName>
        <fullName evidence="1">Uncharacterized protein</fullName>
    </submittedName>
</protein>
<dbReference type="Proteomes" id="UP001190700">
    <property type="component" value="Unassembled WGS sequence"/>
</dbReference>
<dbReference type="AlphaFoldDB" id="A0AAE0KQG3"/>
<reference evidence="1 2" key="1">
    <citation type="journal article" date="2015" name="Genome Biol. Evol.">
        <title>Comparative Genomics of a Bacterivorous Green Alga Reveals Evolutionary Causalities and Consequences of Phago-Mixotrophic Mode of Nutrition.</title>
        <authorList>
            <person name="Burns J.A."/>
            <person name="Paasch A."/>
            <person name="Narechania A."/>
            <person name="Kim E."/>
        </authorList>
    </citation>
    <scope>NUCLEOTIDE SEQUENCE [LARGE SCALE GENOMIC DNA]</scope>
    <source>
        <strain evidence="1 2">PLY_AMNH</strain>
    </source>
</reference>
<organism evidence="1 2">
    <name type="scientific">Cymbomonas tetramitiformis</name>
    <dbReference type="NCBI Taxonomy" id="36881"/>
    <lineage>
        <taxon>Eukaryota</taxon>
        <taxon>Viridiplantae</taxon>
        <taxon>Chlorophyta</taxon>
        <taxon>Pyramimonadophyceae</taxon>
        <taxon>Pyramimonadales</taxon>
        <taxon>Pyramimonadaceae</taxon>
        <taxon>Cymbomonas</taxon>
    </lineage>
</organism>
<gene>
    <name evidence="1" type="ORF">CYMTET_34163</name>
</gene>
<name>A0AAE0KQG3_9CHLO</name>
<dbReference type="EMBL" id="LGRX02021408">
    <property type="protein sequence ID" value="KAK3256715.1"/>
    <property type="molecule type" value="Genomic_DNA"/>
</dbReference>